<keyword evidence="3" id="KW-1185">Reference proteome</keyword>
<protein>
    <submittedName>
        <fullName evidence="2">Uncharacterized protein</fullName>
    </submittedName>
</protein>
<feature type="region of interest" description="Disordered" evidence="1">
    <location>
        <begin position="126"/>
        <end position="254"/>
    </location>
</feature>
<name>A0A0G4E882_VITBC</name>
<accession>A0A0G4E882</accession>
<sequence length="269" mass="29402">MIISAVSRKARKAECQERRSKLKSSTRTQADNNEEIDDKEAIVSEEDDPSFPRRQTEPQRRASEGSLPGSAIPQVSRSQGPSLRNNLDKESAWKADKRHDDDSGPFVGMPALPGATVDKVSMVPALPPLPNAGNRRRQSTCISSMSKLQGRRISVELSREHREMHARKEQHSAREAVSPAARPLSKRNKTVDVLELGSSPRDVLLERTSPAISSLHPFPASKSIATASGLKKSTSGPQQKTRSLPDRDGNAGPPVAVRALSAYLNPRRL</sequence>
<feature type="compositionally biased region" description="Basic and acidic residues" evidence="1">
    <location>
        <begin position="153"/>
        <end position="174"/>
    </location>
</feature>
<organism evidence="2 3">
    <name type="scientific">Vitrella brassicaformis (strain CCMP3155)</name>
    <dbReference type="NCBI Taxonomy" id="1169540"/>
    <lineage>
        <taxon>Eukaryota</taxon>
        <taxon>Sar</taxon>
        <taxon>Alveolata</taxon>
        <taxon>Colpodellida</taxon>
        <taxon>Vitrellaceae</taxon>
        <taxon>Vitrella</taxon>
    </lineage>
</organism>
<evidence type="ECO:0000313" key="2">
    <source>
        <dbReference type="EMBL" id="CEL91795.1"/>
    </source>
</evidence>
<feature type="compositionally biased region" description="Polar residues" evidence="1">
    <location>
        <begin position="223"/>
        <end position="242"/>
    </location>
</feature>
<dbReference type="AlphaFoldDB" id="A0A0G4E882"/>
<dbReference type="Proteomes" id="UP000041254">
    <property type="component" value="Unassembled WGS sequence"/>
</dbReference>
<feature type="compositionally biased region" description="Basic and acidic residues" evidence="1">
    <location>
        <begin position="50"/>
        <end position="63"/>
    </location>
</feature>
<evidence type="ECO:0000313" key="3">
    <source>
        <dbReference type="Proteomes" id="UP000041254"/>
    </source>
</evidence>
<dbReference type="InParanoid" id="A0A0G4E882"/>
<feature type="region of interest" description="Disordered" evidence="1">
    <location>
        <begin position="1"/>
        <end position="111"/>
    </location>
</feature>
<reference evidence="2 3" key="1">
    <citation type="submission" date="2014-11" db="EMBL/GenBank/DDBJ databases">
        <authorList>
            <person name="Zhu J."/>
            <person name="Qi W."/>
            <person name="Song R."/>
        </authorList>
    </citation>
    <scope>NUCLEOTIDE SEQUENCE [LARGE SCALE GENOMIC DNA]</scope>
</reference>
<feature type="compositionally biased region" description="Polar residues" evidence="1">
    <location>
        <begin position="73"/>
        <end position="85"/>
    </location>
</feature>
<dbReference type="EMBL" id="CDMY01000022">
    <property type="protein sequence ID" value="CEL91795.1"/>
    <property type="molecule type" value="Genomic_DNA"/>
</dbReference>
<proteinExistence type="predicted"/>
<gene>
    <name evidence="2" type="ORF">Vbra_19998</name>
</gene>
<dbReference type="VEuPathDB" id="CryptoDB:Vbra_19998"/>
<feature type="compositionally biased region" description="Basic and acidic residues" evidence="1">
    <location>
        <begin position="86"/>
        <end position="102"/>
    </location>
</feature>
<evidence type="ECO:0000256" key="1">
    <source>
        <dbReference type="SAM" id="MobiDB-lite"/>
    </source>
</evidence>
<feature type="compositionally biased region" description="Acidic residues" evidence="1">
    <location>
        <begin position="32"/>
        <end position="49"/>
    </location>
</feature>